<dbReference type="AlphaFoldDB" id="A0A9N7RTJ1"/>
<sequence length="127" mass="13950">MLPDSLYIDSNNDPTGSIYEQGFPDVTIDFDVERYDPATAGVECVENSFLGGWALFVGFYSDAVALPVAHYPEVVKLGSIYFDVLGGHDVGIFSYGNKMVSPCYYPCNAQSLKKICPAPMWYVPSRG</sequence>
<proteinExistence type="predicted"/>
<dbReference type="Proteomes" id="UP001153555">
    <property type="component" value="Unassembled WGS sequence"/>
</dbReference>
<accession>A0A9N7RTJ1</accession>
<evidence type="ECO:0000313" key="1">
    <source>
        <dbReference type="EMBL" id="CAA0841364.1"/>
    </source>
</evidence>
<evidence type="ECO:0000313" key="2">
    <source>
        <dbReference type="Proteomes" id="UP001153555"/>
    </source>
</evidence>
<protein>
    <submittedName>
        <fullName evidence="1">Uncharacterized protein</fullName>
    </submittedName>
</protein>
<reference evidence="1" key="1">
    <citation type="submission" date="2019-12" db="EMBL/GenBank/DDBJ databases">
        <authorList>
            <person name="Scholes J."/>
        </authorList>
    </citation>
    <scope>NUCLEOTIDE SEQUENCE</scope>
</reference>
<dbReference type="EMBL" id="CACSLK010034108">
    <property type="protein sequence ID" value="CAA0841364.1"/>
    <property type="molecule type" value="Genomic_DNA"/>
</dbReference>
<name>A0A9N7RTJ1_STRHE</name>
<organism evidence="1 2">
    <name type="scientific">Striga hermonthica</name>
    <name type="common">Purple witchweed</name>
    <name type="synonym">Buchnera hermonthica</name>
    <dbReference type="NCBI Taxonomy" id="68872"/>
    <lineage>
        <taxon>Eukaryota</taxon>
        <taxon>Viridiplantae</taxon>
        <taxon>Streptophyta</taxon>
        <taxon>Embryophyta</taxon>
        <taxon>Tracheophyta</taxon>
        <taxon>Spermatophyta</taxon>
        <taxon>Magnoliopsida</taxon>
        <taxon>eudicotyledons</taxon>
        <taxon>Gunneridae</taxon>
        <taxon>Pentapetalae</taxon>
        <taxon>asterids</taxon>
        <taxon>lamiids</taxon>
        <taxon>Lamiales</taxon>
        <taxon>Orobanchaceae</taxon>
        <taxon>Buchnereae</taxon>
        <taxon>Striga</taxon>
    </lineage>
</organism>
<comment type="caution">
    <text evidence="1">The sequence shown here is derived from an EMBL/GenBank/DDBJ whole genome shotgun (WGS) entry which is preliminary data.</text>
</comment>
<keyword evidence="2" id="KW-1185">Reference proteome</keyword>
<dbReference type="OrthoDB" id="906919at2759"/>
<gene>
    <name evidence="1" type="ORF">SHERM_07377</name>
</gene>